<gene>
    <name evidence="2" type="ORF">OK344_06600</name>
</gene>
<feature type="signal peptide" evidence="1">
    <location>
        <begin position="1"/>
        <end position="25"/>
    </location>
</feature>
<accession>A0ABT3JM85</accession>
<dbReference type="Proteomes" id="UP001209107">
    <property type="component" value="Unassembled WGS sequence"/>
</dbReference>
<name>A0ABT3JM85_9FLAO</name>
<dbReference type="EMBL" id="JAPCHZ010000002">
    <property type="protein sequence ID" value="MCW4451877.1"/>
    <property type="molecule type" value="Genomic_DNA"/>
</dbReference>
<comment type="caution">
    <text evidence="2">The sequence shown here is derived from an EMBL/GenBank/DDBJ whole genome shotgun (WGS) entry which is preliminary data.</text>
</comment>
<evidence type="ECO:0000313" key="2">
    <source>
        <dbReference type="EMBL" id="MCW4451877.1"/>
    </source>
</evidence>
<keyword evidence="3" id="KW-1185">Reference proteome</keyword>
<proteinExistence type="predicted"/>
<reference evidence="2 3" key="1">
    <citation type="submission" date="2022-10" db="EMBL/GenBank/DDBJ databases">
        <title>Kaistella sp. BT-6-1-3.</title>
        <authorList>
            <person name="Ai J."/>
            <person name="Deng Z."/>
        </authorList>
    </citation>
    <scope>NUCLEOTIDE SEQUENCE [LARGE SCALE GENOMIC DNA]</scope>
    <source>
        <strain evidence="2 3">BT6-1-3</strain>
    </source>
</reference>
<sequence length="299" mass="31989">MKKILHLFTFLIGLTILFSCESSRAENGDLLNGINGTESGPGSGGGASNDKVLKKVTSTDSDGISSVINYNYTAGKLTTVKVESDGKTDDYTLSYENNVLSQLKIVQNEGTTELITTLNITYNGGNVAKASGNTESGGTVLMKNDTNFTYDSTGKLKKANTILSGEDPENPGTYQPATTMVSDLLFAGNNLSQWKMTMTNLAPPPIVIPPVVIVANLSNYETNKNPFATLPIEFTVVSGHFMTGTNSFTGLSMNNYRSTTVNTSEGSYSTNYAYTYDSAGYPTKAVSAEGTLTFEYTKL</sequence>
<dbReference type="RefSeq" id="WP_265144033.1">
    <property type="nucleotide sequence ID" value="NZ_JAPCHZ010000002.1"/>
</dbReference>
<feature type="chain" id="PRO_5045564127" description="DUF4595 domain-containing protein" evidence="1">
    <location>
        <begin position="26"/>
        <end position="299"/>
    </location>
</feature>
<evidence type="ECO:0008006" key="4">
    <source>
        <dbReference type="Google" id="ProtNLM"/>
    </source>
</evidence>
<evidence type="ECO:0000313" key="3">
    <source>
        <dbReference type="Proteomes" id="UP001209107"/>
    </source>
</evidence>
<keyword evidence="1" id="KW-0732">Signal</keyword>
<organism evidence="2 3">
    <name type="scientific">Kaistella yananensis</name>
    <dbReference type="NCBI Taxonomy" id="2989820"/>
    <lineage>
        <taxon>Bacteria</taxon>
        <taxon>Pseudomonadati</taxon>
        <taxon>Bacteroidota</taxon>
        <taxon>Flavobacteriia</taxon>
        <taxon>Flavobacteriales</taxon>
        <taxon>Weeksellaceae</taxon>
        <taxon>Chryseobacterium group</taxon>
        <taxon>Kaistella</taxon>
    </lineage>
</organism>
<dbReference type="PROSITE" id="PS51257">
    <property type="entry name" value="PROKAR_LIPOPROTEIN"/>
    <property type="match status" value="1"/>
</dbReference>
<protein>
    <recommendedName>
        <fullName evidence="4">DUF4595 domain-containing protein</fullName>
    </recommendedName>
</protein>
<evidence type="ECO:0000256" key="1">
    <source>
        <dbReference type="SAM" id="SignalP"/>
    </source>
</evidence>